<evidence type="ECO:0000313" key="1">
    <source>
        <dbReference type="EMBL" id="RDY28653.1"/>
    </source>
</evidence>
<accession>A0A371J7H0</accession>
<proteinExistence type="predicted"/>
<gene>
    <name evidence="1" type="ORF">CG710_019285</name>
</gene>
<dbReference type="RefSeq" id="WP_094375914.1">
    <property type="nucleotide sequence ID" value="NZ_NOKA02000079.1"/>
</dbReference>
<sequence>MTPLKLRRDLSKELMAILEHSNFKNQSGEEGKIKVFEQNLPIQLNDKDTEPYPYLLVRITDGEIPENEKEYTIAINIMIGIYNNNVDAQGEDIVLNIIQDVLERFRKNPILDRKFIMQEKVKWALQDEQTHPYYFGGLLTYWTVPLIQREDIYT</sequence>
<protein>
    <submittedName>
        <fullName evidence="1">Uncharacterized protein</fullName>
    </submittedName>
</protein>
<comment type="caution">
    <text evidence="1">The sequence shown here is derived from an EMBL/GenBank/DDBJ whole genome shotgun (WGS) entry which is preliminary data.</text>
</comment>
<dbReference type="AlphaFoldDB" id="A0A371J7H0"/>
<dbReference type="EMBL" id="NOKA02000079">
    <property type="protein sequence ID" value="RDY28653.1"/>
    <property type="molecule type" value="Genomic_DNA"/>
</dbReference>
<reference evidence="1 2" key="1">
    <citation type="journal article" date="2017" name="Genome Announc.">
        <title>Draft Genome Sequence of a Sporulating and Motile Strain of Lachnotalea glycerini Isolated from Water in Quebec City, Canada.</title>
        <authorList>
            <person name="Maheux A.F."/>
            <person name="Boudreau D.K."/>
            <person name="Berube E."/>
            <person name="Boissinot M."/>
            <person name="Raymond F."/>
            <person name="Brodeur S."/>
            <person name="Corbeil J."/>
            <person name="Isabel S."/>
            <person name="Omar R.F."/>
            <person name="Bergeron M.G."/>
        </authorList>
    </citation>
    <scope>NUCLEOTIDE SEQUENCE [LARGE SCALE GENOMIC DNA]</scope>
    <source>
        <strain evidence="1 2">CCRI-19302</strain>
    </source>
</reference>
<keyword evidence="2" id="KW-1185">Reference proteome</keyword>
<dbReference type="OrthoDB" id="9802878at2"/>
<dbReference type="Proteomes" id="UP000216411">
    <property type="component" value="Unassembled WGS sequence"/>
</dbReference>
<name>A0A371J7H0_9FIRM</name>
<evidence type="ECO:0000313" key="2">
    <source>
        <dbReference type="Proteomes" id="UP000216411"/>
    </source>
</evidence>
<organism evidence="1 2">
    <name type="scientific">Lachnotalea glycerini</name>
    <dbReference type="NCBI Taxonomy" id="1763509"/>
    <lineage>
        <taxon>Bacteria</taxon>
        <taxon>Bacillati</taxon>
        <taxon>Bacillota</taxon>
        <taxon>Clostridia</taxon>
        <taxon>Lachnospirales</taxon>
        <taxon>Lachnospiraceae</taxon>
        <taxon>Lachnotalea</taxon>
    </lineage>
</organism>